<dbReference type="Proteomes" id="UP000199568">
    <property type="component" value="Unassembled WGS sequence"/>
</dbReference>
<dbReference type="STRING" id="426128.SAMN05660297_02293"/>
<name>A0A1I0E5V2_9FIRM</name>
<dbReference type="OrthoDB" id="9771932at2"/>
<dbReference type="RefSeq" id="WP_090443940.1">
    <property type="nucleotide sequence ID" value="NZ_FOHU01000010.1"/>
</dbReference>
<accession>A0A1I0E5V2</accession>
<dbReference type="InterPro" id="IPR032466">
    <property type="entry name" value="Metal_Hydrolase"/>
</dbReference>
<dbReference type="SUPFAM" id="SSF51556">
    <property type="entry name" value="Metallo-dependent hydrolases"/>
    <property type="match status" value="1"/>
</dbReference>
<dbReference type="PANTHER" id="PTHR21240">
    <property type="entry name" value="2-AMINO-3-CARBOXYLMUCONATE-6-SEMIALDEHYDE DECARBOXYLASE"/>
    <property type="match status" value="1"/>
</dbReference>
<feature type="domain" description="Amidohydrolase-related" evidence="2">
    <location>
        <begin position="6"/>
        <end position="293"/>
    </location>
</feature>
<organism evidence="3 4">
    <name type="scientific">Natronincola peptidivorans</name>
    <dbReference type="NCBI Taxonomy" id="426128"/>
    <lineage>
        <taxon>Bacteria</taxon>
        <taxon>Bacillati</taxon>
        <taxon>Bacillota</taxon>
        <taxon>Clostridia</taxon>
        <taxon>Peptostreptococcales</taxon>
        <taxon>Natronincolaceae</taxon>
        <taxon>Natronincola</taxon>
    </lineage>
</organism>
<dbReference type="Pfam" id="PF04909">
    <property type="entry name" value="Amidohydro_2"/>
    <property type="match status" value="1"/>
</dbReference>
<dbReference type="AlphaFoldDB" id="A0A1I0E5V2"/>
<reference evidence="3 4" key="1">
    <citation type="submission" date="2016-10" db="EMBL/GenBank/DDBJ databases">
        <authorList>
            <person name="de Groot N.N."/>
        </authorList>
    </citation>
    <scope>NUCLEOTIDE SEQUENCE [LARGE SCALE GENOMIC DNA]</scope>
    <source>
        <strain evidence="3 4">DSM 18979</strain>
    </source>
</reference>
<proteinExistence type="predicted"/>
<keyword evidence="4" id="KW-1185">Reference proteome</keyword>
<dbReference type="InterPro" id="IPR032465">
    <property type="entry name" value="ACMSD"/>
</dbReference>
<keyword evidence="1" id="KW-0456">Lyase</keyword>
<evidence type="ECO:0000313" key="3">
    <source>
        <dbReference type="EMBL" id="SET40535.1"/>
    </source>
</evidence>
<dbReference type="PANTHER" id="PTHR21240:SF19">
    <property type="entry name" value="CATALYTIC_ HYDROLASE"/>
    <property type="match status" value="1"/>
</dbReference>
<dbReference type="EMBL" id="FOHU01000010">
    <property type="protein sequence ID" value="SET40535.1"/>
    <property type="molecule type" value="Genomic_DNA"/>
</dbReference>
<dbReference type="GO" id="GO:0016831">
    <property type="term" value="F:carboxy-lyase activity"/>
    <property type="evidence" value="ECO:0007669"/>
    <property type="project" value="InterPro"/>
</dbReference>
<dbReference type="InterPro" id="IPR006680">
    <property type="entry name" value="Amidohydro-rel"/>
</dbReference>
<evidence type="ECO:0000259" key="2">
    <source>
        <dbReference type="Pfam" id="PF04909"/>
    </source>
</evidence>
<evidence type="ECO:0000313" key="4">
    <source>
        <dbReference type="Proteomes" id="UP000199568"/>
    </source>
</evidence>
<sequence>MEYLIIDAHAHLWEELKGSVAGKKVQSLGGGKAHFMGETKQMMPPYMVDGKNSVETLISNMDYARVAAAVITQEYIDGNQNQYVLESKQKFLGRLFVCGLAEVRKEGFITEIENMIEQGFDGIKIPAQWLTSLPERVFLTNKEMMSSFKLMEENNVILSIDLAPGDEQVPEMKEVIQEHPNLKIAIGHFGMANRPHWKKQIKLAENKNVRIESGGITWLFHNEFYPYPGAIKAIKEAIDLVGVDKLMWGSDYPRTMTAITYTMSHDFVLKTKELTLYEKKQFLGENAREFYGFTNLRPLEYVKNMVED</sequence>
<evidence type="ECO:0000256" key="1">
    <source>
        <dbReference type="ARBA" id="ARBA00023239"/>
    </source>
</evidence>
<dbReference type="Gene3D" id="3.20.20.140">
    <property type="entry name" value="Metal-dependent hydrolases"/>
    <property type="match status" value="1"/>
</dbReference>
<gene>
    <name evidence="3" type="ORF">SAMN05660297_02293</name>
</gene>
<dbReference type="GO" id="GO:0016787">
    <property type="term" value="F:hydrolase activity"/>
    <property type="evidence" value="ECO:0007669"/>
    <property type="project" value="InterPro"/>
</dbReference>
<protein>
    <recommendedName>
        <fullName evidence="2">Amidohydrolase-related domain-containing protein</fullName>
    </recommendedName>
</protein>